<protein>
    <recommendedName>
        <fullName evidence="8">Amino acid transporter</fullName>
    </recommendedName>
</protein>
<feature type="transmembrane region" description="Helical" evidence="5">
    <location>
        <begin position="469"/>
        <end position="490"/>
    </location>
</feature>
<evidence type="ECO:0000256" key="2">
    <source>
        <dbReference type="ARBA" id="ARBA00022692"/>
    </source>
</evidence>
<dbReference type="PANTHER" id="PTHR11785">
    <property type="entry name" value="AMINO ACID TRANSPORTER"/>
    <property type="match status" value="1"/>
</dbReference>
<feature type="transmembrane region" description="Helical" evidence="5">
    <location>
        <begin position="130"/>
        <end position="156"/>
    </location>
</feature>
<evidence type="ECO:0008006" key="8">
    <source>
        <dbReference type="Google" id="ProtNLM"/>
    </source>
</evidence>
<comment type="caution">
    <text evidence="6">The sequence shown here is derived from an EMBL/GenBank/DDBJ whole genome shotgun (WGS) entry which is preliminary data.</text>
</comment>
<keyword evidence="4 5" id="KW-0472">Membrane</keyword>
<evidence type="ECO:0000313" key="6">
    <source>
        <dbReference type="EMBL" id="KAK0386603.1"/>
    </source>
</evidence>
<organism evidence="6 7">
    <name type="scientific">Sarocladium strictum</name>
    <name type="common">Black bundle disease fungus</name>
    <name type="synonym">Acremonium strictum</name>
    <dbReference type="NCBI Taxonomy" id="5046"/>
    <lineage>
        <taxon>Eukaryota</taxon>
        <taxon>Fungi</taxon>
        <taxon>Dikarya</taxon>
        <taxon>Ascomycota</taxon>
        <taxon>Pezizomycotina</taxon>
        <taxon>Sordariomycetes</taxon>
        <taxon>Hypocreomycetidae</taxon>
        <taxon>Hypocreales</taxon>
        <taxon>Sarocladiaceae</taxon>
        <taxon>Sarocladium</taxon>
    </lineage>
</organism>
<feature type="transmembrane region" description="Helical" evidence="5">
    <location>
        <begin position="399"/>
        <end position="422"/>
    </location>
</feature>
<feature type="transmembrane region" description="Helical" evidence="5">
    <location>
        <begin position="163"/>
        <end position="183"/>
    </location>
</feature>
<feature type="transmembrane region" description="Helical" evidence="5">
    <location>
        <begin position="434"/>
        <end position="457"/>
    </location>
</feature>
<keyword evidence="3 5" id="KW-1133">Transmembrane helix</keyword>
<evidence type="ECO:0000256" key="4">
    <source>
        <dbReference type="ARBA" id="ARBA00023136"/>
    </source>
</evidence>
<comment type="subcellular location">
    <subcellularLocation>
        <location evidence="1">Membrane</location>
        <topology evidence="1">Multi-pass membrane protein</topology>
    </subcellularLocation>
</comment>
<dbReference type="Pfam" id="PF13520">
    <property type="entry name" value="AA_permease_2"/>
    <property type="match status" value="1"/>
</dbReference>
<reference evidence="6" key="1">
    <citation type="submission" date="2022-10" db="EMBL/GenBank/DDBJ databases">
        <title>Determination and structural analysis of whole genome sequence of Sarocladium strictum F4-1.</title>
        <authorList>
            <person name="Hu L."/>
            <person name="Jiang Y."/>
        </authorList>
    </citation>
    <scope>NUCLEOTIDE SEQUENCE</scope>
    <source>
        <strain evidence="6">F4-1</strain>
    </source>
</reference>
<feature type="transmembrane region" description="Helical" evidence="5">
    <location>
        <begin position="325"/>
        <end position="345"/>
    </location>
</feature>
<feature type="transmembrane region" description="Helical" evidence="5">
    <location>
        <begin position="80"/>
        <end position="101"/>
    </location>
</feature>
<sequence>MSDTKSKSGDDALSIQPAREAADVQFSKDDASSLQVVESHVLQERTIGLFGAVSLIVNKIIGSGIFSTPATILRLSGSPGMALMCWVIGGFISAAGTLVFLEYGTAIPRSGGVKNYLERSFNPPVLQTCIYIFSCIFLQASASSAITFSSYILVAAGADSTTWLLRGVAIAGVAFAVGVHAVVPRLGRWLQDALAAIKLFVLFFIICCGFAALGGRLRIKKPHNFTNAFEGTSSNGYDIGTALLNVIFSYQGYDNANSVLSEVRNPQRTLKIALPLAMGVITVLYILANIAYLAAVPKDVFVASKVTVAAALFHNVFGDSAGTKVLPVLVALSAMGHLLGVAFTVPRVIQECAKEGVLPFADIIMENRPFKTPIFALAIHFAVTILFICAPPAGDAFNFIVSLSSYAGTALSLALTVGLVKLRLSKKEGWTAPFSAPWAVIALYLAGNIFLTVMPFIRPPGGKGNTSLPYWLTSVVALGILGLGIVYYGLRFVVAPRLFGYRNETRRKELSDGSAVTRFRMVKK</sequence>
<dbReference type="InterPro" id="IPR002293">
    <property type="entry name" value="AA/rel_permease1"/>
</dbReference>
<feature type="transmembrane region" description="Helical" evidence="5">
    <location>
        <begin position="195"/>
        <end position="213"/>
    </location>
</feature>
<dbReference type="InterPro" id="IPR050598">
    <property type="entry name" value="AminoAcid_Transporter"/>
</dbReference>
<feature type="transmembrane region" description="Helical" evidence="5">
    <location>
        <begin position="374"/>
        <end position="393"/>
    </location>
</feature>
<dbReference type="PIRSF" id="PIRSF006060">
    <property type="entry name" value="AA_transporter"/>
    <property type="match status" value="1"/>
</dbReference>
<gene>
    <name evidence="6" type="ORF">NLU13_6438</name>
</gene>
<accession>A0AA39GFX1</accession>
<dbReference type="GO" id="GO:0015179">
    <property type="term" value="F:L-amino acid transmembrane transporter activity"/>
    <property type="evidence" value="ECO:0007669"/>
    <property type="project" value="TreeGrafter"/>
</dbReference>
<dbReference type="Gene3D" id="1.20.1740.10">
    <property type="entry name" value="Amino acid/polyamine transporter I"/>
    <property type="match status" value="1"/>
</dbReference>
<evidence type="ECO:0000256" key="1">
    <source>
        <dbReference type="ARBA" id="ARBA00004141"/>
    </source>
</evidence>
<keyword evidence="2 5" id="KW-0812">Transmembrane</keyword>
<feature type="transmembrane region" description="Helical" evidence="5">
    <location>
        <begin position="47"/>
        <end position="68"/>
    </location>
</feature>
<dbReference type="GO" id="GO:0016020">
    <property type="term" value="C:membrane"/>
    <property type="evidence" value="ECO:0007669"/>
    <property type="project" value="UniProtKB-SubCell"/>
</dbReference>
<dbReference type="PANTHER" id="PTHR11785:SF382">
    <property type="entry name" value="LOW-AFFINITY METHIONINE PERMEASE"/>
    <property type="match status" value="1"/>
</dbReference>
<feature type="transmembrane region" description="Helical" evidence="5">
    <location>
        <begin position="272"/>
        <end position="295"/>
    </location>
</feature>
<keyword evidence="7" id="KW-1185">Reference proteome</keyword>
<dbReference type="AlphaFoldDB" id="A0AA39GFX1"/>
<proteinExistence type="predicted"/>
<name>A0AA39GFX1_SARSR</name>
<evidence type="ECO:0000256" key="5">
    <source>
        <dbReference type="SAM" id="Phobius"/>
    </source>
</evidence>
<evidence type="ECO:0000313" key="7">
    <source>
        <dbReference type="Proteomes" id="UP001175261"/>
    </source>
</evidence>
<dbReference type="Proteomes" id="UP001175261">
    <property type="component" value="Unassembled WGS sequence"/>
</dbReference>
<dbReference type="EMBL" id="JAPDFR010000005">
    <property type="protein sequence ID" value="KAK0386603.1"/>
    <property type="molecule type" value="Genomic_DNA"/>
</dbReference>
<evidence type="ECO:0000256" key="3">
    <source>
        <dbReference type="ARBA" id="ARBA00022989"/>
    </source>
</evidence>